<sequence>MSGGSLNYVYQDVERVADTIQRRADTPLQRAFAQHLNRVATALHDLEWVWSCDYAPGDEVEAILAVLHPDERVEAEYKRCADLMEALLDFHRDRQLLRPK</sequence>
<proteinExistence type="predicted"/>
<accession>A0AAE4ZB31</accession>
<name>A0AAE4ZB31_9BACT</name>
<dbReference type="AlphaFoldDB" id="A0AAE4ZB31"/>
<protein>
    <submittedName>
        <fullName evidence="1">Uncharacterized protein</fullName>
    </submittedName>
</protein>
<organism evidence="1 2">
    <name type="scientific">Candidatus Kutchimonas denitrificans</name>
    <dbReference type="NCBI Taxonomy" id="3056748"/>
    <lineage>
        <taxon>Bacteria</taxon>
        <taxon>Pseudomonadati</taxon>
        <taxon>Gemmatimonadota</taxon>
        <taxon>Gemmatimonadia</taxon>
        <taxon>Candidatus Palauibacterales</taxon>
        <taxon>Candidatus Palauibacteraceae</taxon>
        <taxon>Candidatus Kutchimonas</taxon>
    </lineage>
</organism>
<evidence type="ECO:0000313" key="1">
    <source>
        <dbReference type="EMBL" id="NIR76759.1"/>
    </source>
</evidence>
<reference evidence="1 2" key="1">
    <citation type="submission" date="2020-01" db="EMBL/GenBank/DDBJ databases">
        <title>Genomes assembled from Gulf of Kutch pelagic sediment metagenomes.</title>
        <authorList>
            <person name="Chandrashekar M."/>
            <person name="Mahajan M.S."/>
            <person name="Dave K.J."/>
            <person name="Vatsa P."/>
            <person name="Nathani N.M."/>
        </authorList>
    </citation>
    <scope>NUCLEOTIDE SEQUENCE [LARGE SCALE GENOMIC DNA]</scope>
    <source>
        <strain evidence="1">KS3-K002</strain>
    </source>
</reference>
<gene>
    <name evidence="1" type="ORF">GWO12_16910</name>
</gene>
<dbReference type="Proteomes" id="UP000702544">
    <property type="component" value="Unassembled WGS sequence"/>
</dbReference>
<dbReference type="EMBL" id="JAACAK010000148">
    <property type="protein sequence ID" value="NIR76759.1"/>
    <property type="molecule type" value="Genomic_DNA"/>
</dbReference>
<comment type="caution">
    <text evidence="1">The sequence shown here is derived from an EMBL/GenBank/DDBJ whole genome shotgun (WGS) entry which is preliminary data.</text>
</comment>
<evidence type="ECO:0000313" key="2">
    <source>
        <dbReference type="Proteomes" id="UP000702544"/>
    </source>
</evidence>